<evidence type="ECO:0000313" key="2">
    <source>
        <dbReference type="EMBL" id="EUA91863.1"/>
    </source>
</evidence>
<comment type="caution">
    <text evidence="2">The sequence shown here is derived from an EMBL/GenBank/DDBJ whole genome shotgun (WGS) entry which is preliminary data.</text>
</comment>
<feature type="region of interest" description="Disordered" evidence="1">
    <location>
        <begin position="1"/>
        <end position="37"/>
    </location>
</feature>
<dbReference type="EC" id="5.1.99.4" evidence="2"/>
<organism evidence="2 3">
    <name type="scientific">Mycobacterium ulcerans str. Harvey</name>
    <dbReference type="NCBI Taxonomy" id="1299332"/>
    <lineage>
        <taxon>Bacteria</taxon>
        <taxon>Bacillati</taxon>
        <taxon>Actinomycetota</taxon>
        <taxon>Actinomycetes</taxon>
        <taxon>Mycobacteriales</taxon>
        <taxon>Mycobacteriaceae</taxon>
        <taxon>Mycobacterium</taxon>
        <taxon>Mycobacterium ulcerans group</taxon>
    </lineage>
</organism>
<evidence type="ECO:0000256" key="1">
    <source>
        <dbReference type="SAM" id="MobiDB-lite"/>
    </source>
</evidence>
<reference evidence="2 3" key="1">
    <citation type="submission" date="2014-01" db="EMBL/GenBank/DDBJ databases">
        <authorList>
            <person name="Dobos K."/>
            <person name="Lenaerts A."/>
            <person name="Ordway D."/>
            <person name="DeGroote M.A."/>
            <person name="Parker T."/>
            <person name="Sizemore C."/>
            <person name="Tallon L.J."/>
            <person name="Sadzewicz L.K."/>
            <person name="Sengamalay N."/>
            <person name="Fraser C.M."/>
            <person name="Hine E."/>
            <person name="Shefchek K.A."/>
            <person name="Das S.P."/>
            <person name="Tettelin H."/>
        </authorList>
    </citation>
    <scope>NUCLEOTIDE SEQUENCE [LARGE SCALE GENOMIC DNA]</scope>
    <source>
        <strain evidence="2 3">Harvey</strain>
    </source>
</reference>
<proteinExistence type="predicted"/>
<name>A0ABN0R489_MYCUL</name>
<gene>
    <name evidence="2" type="ORF">I551_1650</name>
</gene>
<feature type="region of interest" description="Disordered" evidence="1">
    <location>
        <begin position="53"/>
        <end position="84"/>
    </location>
</feature>
<evidence type="ECO:0000313" key="3">
    <source>
        <dbReference type="Proteomes" id="UP000020681"/>
    </source>
</evidence>
<dbReference type="EMBL" id="JAOL01000085">
    <property type="protein sequence ID" value="EUA91863.1"/>
    <property type="molecule type" value="Genomic_DNA"/>
</dbReference>
<protein>
    <submittedName>
        <fullName evidence="2">Alpha-methylacyl-CoA racemase domain protein</fullName>
        <ecNumber evidence="2">5.1.99.4</ecNumber>
    </submittedName>
</protein>
<dbReference type="Proteomes" id="UP000020681">
    <property type="component" value="Unassembled WGS sequence"/>
</dbReference>
<keyword evidence="2" id="KW-0413">Isomerase</keyword>
<dbReference type="GO" id="GO:0008111">
    <property type="term" value="F:alpha-methylacyl-CoA racemase activity"/>
    <property type="evidence" value="ECO:0007669"/>
    <property type="project" value="UniProtKB-EC"/>
</dbReference>
<sequence>MRTTSAPRSPRIIAACGPGPIPASSTTRNPFSGPDMMYRPFVHSDDLARAEHPTNGIFAGRGNPPRPAHLAHQRRLGHAPGDLG</sequence>
<accession>A0ABN0R489</accession>
<keyword evidence="3" id="KW-1185">Reference proteome</keyword>